<dbReference type="Proteomes" id="UP000281549">
    <property type="component" value="Unassembled WGS sequence"/>
</dbReference>
<reference evidence="2" key="1">
    <citation type="journal article" date="2018" name="Nat. Microbiol.">
        <title>Leveraging single-cell genomics to expand the fungal tree of life.</title>
        <authorList>
            <person name="Ahrendt S.R."/>
            <person name="Quandt C.A."/>
            <person name="Ciobanu D."/>
            <person name="Clum A."/>
            <person name="Salamov A."/>
            <person name="Andreopoulos B."/>
            <person name="Cheng J.F."/>
            <person name="Woyke T."/>
            <person name="Pelin A."/>
            <person name="Henrissat B."/>
            <person name="Reynolds N.K."/>
            <person name="Benny G.L."/>
            <person name="Smith M.E."/>
            <person name="James T.Y."/>
            <person name="Grigoriev I.V."/>
        </authorList>
    </citation>
    <scope>NUCLEOTIDE SEQUENCE [LARGE SCALE GENOMIC DNA]</scope>
    <source>
        <strain evidence="2">CSF55</strain>
    </source>
</reference>
<sequence>MRAKCEQHFLQRIKREHQESLQPRKVVVFFLPPILLPCSSEQIKVLTRHMPHKALGVQITMDSKHTENIERGTSKIYLCIHKIHARHILNNITQYILWTVQSQGLAH</sequence>
<protein>
    <submittedName>
        <fullName evidence="1">Uncharacterized protein</fullName>
    </submittedName>
</protein>
<gene>
    <name evidence="1" type="ORF">ROZALSC1DRAFT_25411</name>
</gene>
<evidence type="ECO:0000313" key="2">
    <source>
        <dbReference type="Proteomes" id="UP000281549"/>
    </source>
</evidence>
<dbReference type="AlphaFoldDB" id="A0A4P9YDP4"/>
<name>A0A4P9YDP4_ROZAC</name>
<dbReference type="EMBL" id="ML006679">
    <property type="protein sequence ID" value="RKP16320.1"/>
    <property type="molecule type" value="Genomic_DNA"/>
</dbReference>
<evidence type="ECO:0000313" key="1">
    <source>
        <dbReference type="EMBL" id="RKP16320.1"/>
    </source>
</evidence>
<proteinExistence type="predicted"/>
<accession>A0A4P9YDP4</accession>
<organism evidence="1 2">
    <name type="scientific">Rozella allomycis (strain CSF55)</name>
    <dbReference type="NCBI Taxonomy" id="988480"/>
    <lineage>
        <taxon>Eukaryota</taxon>
        <taxon>Fungi</taxon>
        <taxon>Fungi incertae sedis</taxon>
        <taxon>Cryptomycota</taxon>
        <taxon>Cryptomycota incertae sedis</taxon>
        <taxon>Rozella</taxon>
    </lineage>
</organism>